<organism evidence="2 3">
    <name type="scientific">Acetoanaerobium pronyense</name>
    <dbReference type="NCBI Taxonomy" id="1482736"/>
    <lineage>
        <taxon>Bacteria</taxon>
        <taxon>Bacillati</taxon>
        <taxon>Bacillota</taxon>
        <taxon>Clostridia</taxon>
        <taxon>Peptostreptococcales</taxon>
        <taxon>Filifactoraceae</taxon>
        <taxon>Acetoanaerobium</taxon>
    </lineage>
</organism>
<keyword evidence="1" id="KW-0732">Signal</keyword>
<dbReference type="EMBL" id="JAGGLI010000003">
    <property type="protein sequence ID" value="MBP2026730.1"/>
    <property type="molecule type" value="Genomic_DNA"/>
</dbReference>
<evidence type="ECO:0008006" key="4">
    <source>
        <dbReference type="Google" id="ProtNLM"/>
    </source>
</evidence>
<sequence>MKRFISVFMMVFVLFTNLSFASPEANYWDELKEVYDWEYMESQQTMRLKFDVPGQFSGDYVVDMTGKGNMSELVSKLDIKITDAKGAVNLPDISFYTNGTDFYINTSAFEGFMSLMGVELGEIEEDYIMVKNTQSPVDMNSEILKELLGFIEDIELDVDLGMVQEGRTYTLELDSDKLIDLLDSYMRYVIANLNNMPTSFMPEDMKISEEEIEEALIMYDQMVTPYIPVAKEMIKGSNYVQVTVFEDSAYTEEATLNIVSPFVNGQMTINSSAKEVESLDLSLPTSVKVMTEEDLNSLIMPGGELTSGNYLMIGLDGQYMHITPSQEVVTGKLSIKNEGGFTFVNVNEISGLLGVIIETNEEYIRTTDLVELGFTVNWNSENRTIEIY</sequence>
<reference evidence="2 3" key="1">
    <citation type="submission" date="2021-03" db="EMBL/GenBank/DDBJ databases">
        <title>Genomic Encyclopedia of Type Strains, Phase IV (KMG-IV): sequencing the most valuable type-strain genomes for metagenomic binning, comparative biology and taxonomic classification.</title>
        <authorList>
            <person name="Goeker M."/>
        </authorList>
    </citation>
    <scope>NUCLEOTIDE SEQUENCE [LARGE SCALE GENOMIC DNA]</scope>
    <source>
        <strain evidence="2 3">DSM 27512</strain>
    </source>
</reference>
<feature type="chain" id="PRO_5047290592" description="Copper amine oxidase-like N-terminal domain-containing protein" evidence="1">
    <location>
        <begin position="22"/>
        <end position="388"/>
    </location>
</feature>
<keyword evidence="3" id="KW-1185">Reference proteome</keyword>
<evidence type="ECO:0000313" key="3">
    <source>
        <dbReference type="Proteomes" id="UP001314903"/>
    </source>
</evidence>
<accession>A0ABS4KH91</accession>
<dbReference type="RefSeq" id="WP_209659042.1">
    <property type="nucleotide sequence ID" value="NZ_JAGGLI010000003.1"/>
</dbReference>
<comment type="caution">
    <text evidence="2">The sequence shown here is derived from an EMBL/GenBank/DDBJ whole genome shotgun (WGS) entry which is preliminary data.</text>
</comment>
<evidence type="ECO:0000313" key="2">
    <source>
        <dbReference type="EMBL" id="MBP2026730.1"/>
    </source>
</evidence>
<gene>
    <name evidence="2" type="ORF">J2Z35_000519</name>
</gene>
<protein>
    <recommendedName>
        <fullName evidence="4">Copper amine oxidase-like N-terminal domain-containing protein</fullName>
    </recommendedName>
</protein>
<proteinExistence type="predicted"/>
<dbReference type="Proteomes" id="UP001314903">
    <property type="component" value="Unassembled WGS sequence"/>
</dbReference>
<feature type="signal peptide" evidence="1">
    <location>
        <begin position="1"/>
        <end position="21"/>
    </location>
</feature>
<name>A0ABS4KH91_9FIRM</name>
<evidence type="ECO:0000256" key="1">
    <source>
        <dbReference type="SAM" id="SignalP"/>
    </source>
</evidence>